<reference evidence="7" key="1">
    <citation type="journal article" date="2017" name="PLoS ONE">
        <title>Genetic diversity of the O antigens of Proteus species and the development of a suspension array for molecular serotyping.</title>
        <authorList>
            <person name="Yu X."/>
            <person name="Torzewska A."/>
            <person name="Zhang X."/>
            <person name="Yin Z."/>
            <person name="Drzewiecka D."/>
            <person name="Cao H."/>
            <person name="Liu B."/>
            <person name="Knirel Y.A."/>
            <person name="Rozalski A."/>
            <person name="Wang L."/>
        </authorList>
    </citation>
    <scope>NUCLEOTIDE SEQUENCE</scope>
    <source>
        <strain evidence="7">PrK 17/57</strain>
    </source>
</reference>
<sequence length="399" mass="45485">MKKNSFLKSGSYLLISVMFAKAIAFILNILCARFLDKESFGQLSFIRNTVAMFEGLVSGSNGNLIISSLGNKNYYSSIILSFSFYISISILVFIILLKTSYGGFILIDNYSFLLMIVMFLSSSFLGIINSIYIAHQENKIMVISSFFSGIVSFIICTLLIYYGSYHGALLAYAVYFSIDFFFKIYFIFKKVIKLKFTRFVFDTSILKRSFQLLIFTSLSLCFFWYIRNKLVIEKNGLSELAEFELVYQFVTIALLAIGAFTSTMLSKISHENGILIKTIIISLVFSLTSYLVACIFGETLFKAINPLYNNIGKLIPYTVFIIFPYTASSIVNKLLIIHKLEYISVHSSFFAVLVCSCFFLLDKPLSAMTLSILYCVYYFLVTSISLSYFFLLKKVRPNY</sequence>
<dbReference type="InterPro" id="IPR002797">
    <property type="entry name" value="Polysacc_synth"/>
</dbReference>
<proteinExistence type="predicted"/>
<keyword evidence="2" id="KW-1003">Cell membrane</keyword>
<dbReference type="InterPro" id="IPR050833">
    <property type="entry name" value="Poly_Biosynth_Transport"/>
</dbReference>
<evidence type="ECO:0000256" key="1">
    <source>
        <dbReference type="ARBA" id="ARBA00004651"/>
    </source>
</evidence>
<accession>A0A385JM24</accession>
<keyword evidence="4 6" id="KW-1133">Transmembrane helix</keyword>
<evidence type="ECO:0000256" key="6">
    <source>
        <dbReference type="SAM" id="Phobius"/>
    </source>
</evidence>
<evidence type="ECO:0000256" key="5">
    <source>
        <dbReference type="ARBA" id="ARBA00023136"/>
    </source>
</evidence>
<name>A0A385JM24_PROVU</name>
<evidence type="ECO:0000256" key="2">
    <source>
        <dbReference type="ARBA" id="ARBA00022475"/>
    </source>
</evidence>
<feature type="transmembrane region" description="Helical" evidence="6">
    <location>
        <begin position="12"/>
        <end position="35"/>
    </location>
</feature>
<feature type="transmembrane region" description="Helical" evidence="6">
    <location>
        <begin position="367"/>
        <end position="391"/>
    </location>
</feature>
<dbReference type="AlphaFoldDB" id="A0A385JM24"/>
<dbReference type="Pfam" id="PF01943">
    <property type="entry name" value="Polysacc_synt"/>
    <property type="match status" value="1"/>
</dbReference>
<dbReference type="PANTHER" id="PTHR30250">
    <property type="entry name" value="PST FAMILY PREDICTED COLANIC ACID TRANSPORTER"/>
    <property type="match status" value="1"/>
</dbReference>
<keyword evidence="5 6" id="KW-0472">Membrane</keyword>
<comment type="subcellular location">
    <subcellularLocation>
        <location evidence="1">Cell membrane</location>
        <topology evidence="1">Multi-pass membrane protein</topology>
    </subcellularLocation>
</comment>
<keyword evidence="3 6" id="KW-0812">Transmembrane</keyword>
<evidence type="ECO:0000313" key="7">
    <source>
        <dbReference type="EMBL" id="AXY99383.1"/>
    </source>
</evidence>
<organism evidence="7">
    <name type="scientific">Proteus vulgaris</name>
    <dbReference type="NCBI Taxonomy" id="585"/>
    <lineage>
        <taxon>Bacteria</taxon>
        <taxon>Pseudomonadati</taxon>
        <taxon>Pseudomonadota</taxon>
        <taxon>Gammaproteobacteria</taxon>
        <taxon>Enterobacterales</taxon>
        <taxon>Morganellaceae</taxon>
        <taxon>Proteus</taxon>
    </lineage>
</organism>
<feature type="transmembrane region" description="Helical" evidence="6">
    <location>
        <begin position="342"/>
        <end position="361"/>
    </location>
</feature>
<dbReference type="GO" id="GO:0005886">
    <property type="term" value="C:plasma membrane"/>
    <property type="evidence" value="ECO:0007669"/>
    <property type="project" value="UniProtKB-SubCell"/>
</dbReference>
<feature type="transmembrane region" description="Helical" evidence="6">
    <location>
        <begin position="209"/>
        <end position="226"/>
    </location>
</feature>
<feature type="transmembrane region" description="Helical" evidence="6">
    <location>
        <begin position="109"/>
        <end position="128"/>
    </location>
</feature>
<protein>
    <submittedName>
        <fullName evidence="7">Wzx</fullName>
    </submittedName>
</protein>
<dbReference type="PANTHER" id="PTHR30250:SF11">
    <property type="entry name" value="O-ANTIGEN TRANSPORTER-RELATED"/>
    <property type="match status" value="1"/>
</dbReference>
<feature type="transmembrane region" description="Helical" evidence="6">
    <location>
        <begin position="169"/>
        <end position="188"/>
    </location>
</feature>
<feature type="transmembrane region" description="Helical" evidence="6">
    <location>
        <begin position="278"/>
        <end position="302"/>
    </location>
</feature>
<feature type="transmembrane region" description="Helical" evidence="6">
    <location>
        <begin position="246"/>
        <end position="266"/>
    </location>
</feature>
<evidence type="ECO:0000256" key="3">
    <source>
        <dbReference type="ARBA" id="ARBA00022692"/>
    </source>
</evidence>
<feature type="transmembrane region" description="Helical" evidence="6">
    <location>
        <begin position="314"/>
        <end position="335"/>
    </location>
</feature>
<dbReference type="EMBL" id="KY710689">
    <property type="protein sequence ID" value="AXY99383.1"/>
    <property type="molecule type" value="Genomic_DNA"/>
</dbReference>
<evidence type="ECO:0000256" key="4">
    <source>
        <dbReference type="ARBA" id="ARBA00022989"/>
    </source>
</evidence>
<feature type="transmembrane region" description="Helical" evidence="6">
    <location>
        <begin position="140"/>
        <end position="163"/>
    </location>
</feature>
<feature type="transmembrane region" description="Helical" evidence="6">
    <location>
        <begin position="74"/>
        <end position="97"/>
    </location>
</feature>